<organism evidence="1 2">
    <name type="scientific">Smallanthus sonchifolius</name>
    <dbReference type="NCBI Taxonomy" id="185202"/>
    <lineage>
        <taxon>Eukaryota</taxon>
        <taxon>Viridiplantae</taxon>
        <taxon>Streptophyta</taxon>
        <taxon>Embryophyta</taxon>
        <taxon>Tracheophyta</taxon>
        <taxon>Spermatophyta</taxon>
        <taxon>Magnoliopsida</taxon>
        <taxon>eudicotyledons</taxon>
        <taxon>Gunneridae</taxon>
        <taxon>Pentapetalae</taxon>
        <taxon>asterids</taxon>
        <taxon>campanulids</taxon>
        <taxon>Asterales</taxon>
        <taxon>Asteraceae</taxon>
        <taxon>Asteroideae</taxon>
        <taxon>Heliantheae alliance</taxon>
        <taxon>Millerieae</taxon>
        <taxon>Smallanthus</taxon>
    </lineage>
</organism>
<keyword evidence="2" id="KW-1185">Reference proteome</keyword>
<reference evidence="1 2" key="2">
    <citation type="journal article" date="2022" name="Mol. Ecol. Resour.">
        <title>The genomes of chicory, endive, great burdock and yacon provide insights into Asteraceae paleo-polyploidization history and plant inulin production.</title>
        <authorList>
            <person name="Fan W."/>
            <person name="Wang S."/>
            <person name="Wang H."/>
            <person name="Wang A."/>
            <person name="Jiang F."/>
            <person name="Liu H."/>
            <person name="Zhao H."/>
            <person name="Xu D."/>
            <person name="Zhang Y."/>
        </authorList>
    </citation>
    <scope>NUCLEOTIDE SEQUENCE [LARGE SCALE GENOMIC DNA]</scope>
    <source>
        <strain evidence="2">cv. Yunnan</strain>
        <tissue evidence="1">Leaves</tissue>
    </source>
</reference>
<accession>A0ACB9EE91</accession>
<evidence type="ECO:0000313" key="2">
    <source>
        <dbReference type="Proteomes" id="UP001056120"/>
    </source>
</evidence>
<name>A0ACB9EE91_9ASTR</name>
<reference evidence="2" key="1">
    <citation type="journal article" date="2022" name="Mol. Ecol. Resour.">
        <title>The genomes of chicory, endive, great burdock and yacon provide insights into Asteraceae palaeo-polyploidization history and plant inulin production.</title>
        <authorList>
            <person name="Fan W."/>
            <person name="Wang S."/>
            <person name="Wang H."/>
            <person name="Wang A."/>
            <person name="Jiang F."/>
            <person name="Liu H."/>
            <person name="Zhao H."/>
            <person name="Xu D."/>
            <person name="Zhang Y."/>
        </authorList>
    </citation>
    <scope>NUCLEOTIDE SEQUENCE [LARGE SCALE GENOMIC DNA]</scope>
    <source>
        <strain evidence="2">cv. Yunnan</strain>
    </source>
</reference>
<protein>
    <submittedName>
        <fullName evidence="1">Uncharacterized protein</fullName>
    </submittedName>
</protein>
<proteinExistence type="predicted"/>
<gene>
    <name evidence="1" type="ORF">L1987_56585</name>
</gene>
<sequence>MANFKDTKIDLGVDVNIASQWKKNGNTGAGANANSMADLMNFVGSDKLAELVWLPQTGLNIKFAENKPCSICEEAPSEMRLLDTQNEEPVASLATHRVSDEVAKTSSCTGSQNQVAADTLFQQLFENGITSNVNDSGSESRSRLKTEPMMQCEHQEHIKMEKDDCCSDPFLENAQVSIFVNENDEKHEAESHGLMGSCRSANCLTKRKRKCSFEQHLILGSKRIKKQYATKTDHSFMKWISNMLKGLKSCNIYHQKISVSSETRSLESKETGFQNLFHSLFSPETITGTVDKSIGSTVLAKRFSQESLDLMEIEAPSLVKQVSLYEGVSKEAPKGIFDTIRRLRLSRTDIHKWMTSQLPVAQLEGFFLRLRVAKWEEGDQGSRYYVACITGLQRETPWKDLKQSIRVKVGDVECFVESQHVSNCDFIEDELIAWWQKTSKNQRFPVVKDLKSKLAVRRTLGM</sequence>
<dbReference type="Proteomes" id="UP001056120">
    <property type="component" value="Linkage Group LG18"/>
</dbReference>
<comment type="caution">
    <text evidence="1">The sequence shown here is derived from an EMBL/GenBank/DDBJ whole genome shotgun (WGS) entry which is preliminary data.</text>
</comment>
<dbReference type="EMBL" id="CM042035">
    <property type="protein sequence ID" value="KAI3756762.1"/>
    <property type="molecule type" value="Genomic_DNA"/>
</dbReference>
<evidence type="ECO:0000313" key="1">
    <source>
        <dbReference type="EMBL" id="KAI3756762.1"/>
    </source>
</evidence>